<dbReference type="SUPFAM" id="SSF48557">
    <property type="entry name" value="L-aspartase-like"/>
    <property type="match status" value="1"/>
</dbReference>
<dbReference type="InterPro" id="IPR024083">
    <property type="entry name" value="Fumarase/histidase_N"/>
</dbReference>
<dbReference type="InterPro" id="IPR022313">
    <property type="entry name" value="Phe/His_NH3-lyase_AS"/>
</dbReference>
<comment type="catalytic activity">
    <reaction evidence="5 6 8">
        <text>L-histidine = trans-urocanate + NH4(+)</text>
        <dbReference type="Rhea" id="RHEA:21232"/>
        <dbReference type="ChEBI" id="CHEBI:17771"/>
        <dbReference type="ChEBI" id="CHEBI:28938"/>
        <dbReference type="ChEBI" id="CHEBI:57595"/>
        <dbReference type="EC" id="4.3.1.3"/>
    </reaction>
</comment>
<dbReference type="InterPro" id="IPR005921">
    <property type="entry name" value="HutH"/>
</dbReference>
<evidence type="ECO:0000256" key="7">
    <source>
        <dbReference type="RuleBase" id="RU003954"/>
    </source>
</evidence>
<feature type="modified residue" description="2,3-didehydroalanine (Ser)" evidence="6">
    <location>
        <position position="147"/>
    </location>
</feature>
<evidence type="ECO:0000256" key="4">
    <source>
        <dbReference type="ARBA" id="ARBA00023239"/>
    </source>
</evidence>
<dbReference type="EMBL" id="QDKL01000001">
    <property type="protein sequence ID" value="RZF23028.1"/>
    <property type="molecule type" value="Genomic_DNA"/>
</dbReference>
<dbReference type="PANTHER" id="PTHR10362">
    <property type="entry name" value="HISTIDINE AMMONIA-LYASE"/>
    <property type="match status" value="1"/>
</dbReference>
<gene>
    <name evidence="6 10" type="primary">hutH</name>
    <name evidence="10" type="ORF">DAY19_04455</name>
</gene>
<evidence type="ECO:0000256" key="6">
    <source>
        <dbReference type="HAMAP-Rule" id="MF_00229"/>
    </source>
</evidence>
<evidence type="ECO:0000256" key="9">
    <source>
        <dbReference type="RuleBase" id="RU004480"/>
    </source>
</evidence>
<dbReference type="HAMAP" id="MF_00229">
    <property type="entry name" value="His_ammonia_lyase"/>
    <property type="match status" value="1"/>
</dbReference>
<protein>
    <recommendedName>
        <fullName evidence="2 6">Histidine ammonia-lyase</fullName>
        <shortName evidence="6">Histidase</shortName>
        <ecNumber evidence="2 6">4.3.1.3</ecNumber>
    </recommendedName>
</protein>
<comment type="similarity">
    <text evidence="6 7">Belongs to the PAL/histidase family.</text>
</comment>
<dbReference type="GO" id="GO:0004397">
    <property type="term" value="F:histidine ammonia-lyase activity"/>
    <property type="evidence" value="ECO:0007669"/>
    <property type="project" value="UniProtKB-EC"/>
</dbReference>
<reference evidence="11" key="1">
    <citation type="journal article" date="2019" name="Int. J. Syst. Evol. Microbiol.">
        <title>Halobacteriovorax valvorus sp. nov., a novel prokaryotic predator isolated from coastal seawater of China.</title>
        <authorList>
            <person name="Chen M.-X."/>
        </authorList>
    </citation>
    <scope>NUCLEOTIDE SEQUENCE [LARGE SCALE GENOMIC DNA]</scope>
    <source>
        <strain evidence="11">BL9</strain>
    </source>
</reference>
<evidence type="ECO:0000256" key="8">
    <source>
        <dbReference type="RuleBase" id="RU004479"/>
    </source>
</evidence>
<dbReference type="Pfam" id="PF00221">
    <property type="entry name" value="Lyase_aromatic"/>
    <property type="match status" value="1"/>
</dbReference>
<dbReference type="NCBIfam" id="TIGR01225">
    <property type="entry name" value="hutH"/>
    <property type="match status" value="1"/>
</dbReference>
<evidence type="ECO:0000313" key="11">
    <source>
        <dbReference type="Proteomes" id="UP000443582"/>
    </source>
</evidence>
<evidence type="ECO:0000256" key="3">
    <source>
        <dbReference type="ARBA" id="ARBA00022808"/>
    </source>
</evidence>
<keyword evidence="11" id="KW-1185">Reference proteome</keyword>
<dbReference type="InterPro" id="IPR001106">
    <property type="entry name" value="Aromatic_Lyase"/>
</dbReference>
<dbReference type="PROSITE" id="PS00488">
    <property type="entry name" value="PAL_HISTIDASE"/>
    <property type="match status" value="1"/>
</dbReference>
<evidence type="ECO:0000256" key="1">
    <source>
        <dbReference type="ARBA" id="ARBA00005113"/>
    </source>
</evidence>
<comment type="pathway">
    <text evidence="1 6 8">Amino-acid degradation; L-histidine degradation into L-glutamate; N-formimidoyl-L-glutamate from L-histidine: step 1/3.</text>
</comment>
<sequence length="512" mass="55250">MKEIIIDGHSLSVDDIYEVSYAKKNTVKVKLSDIARDNMFKSKAYVQNIVDKGEPVYGINTGFGALSDKHIKKEDLSQLQVNLIRSHCTGVGKPFTKEITKAIMLLRANCLASGFSGVTIEAVELLIEFINNDIIPVVPEKGSVGASGDLAPLSHIALALIGEGEVVYGGKEVRSDFAIRDIGREPVVLGPKDGLALINGTAVMAALGALAIKKTENLVKVADICAATTLDGVRGTLRAYDPKIHGLKPHPGQIASAINVNNIIAGSQILDSHVDCGKVQDPYSLRCVPQVHGASRQTLAHAKEVIGIELNAVTDNPLIFLSEDEVISGGNFHGEAIAMVMDYLAIGVAELCNISERRVEKMMNPTFSDLPAFLTPESGLNSGLMIAHVTAAALTSENKYLCHPASVDSVPTSTDKEDHVSMGVTSGRKLHEVIENATKCLAIELLCNTQAIEFHRPLRSSDAIEELIAHIRKSVDKIEEDRVFYKDINYIEALVDNGELLRAVEKHVGKLK</sequence>
<keyword evidence="6" id="KW-0963">Cytoplasm</keyword>
<dbReference type="EC" id="4.3.1.3" evidence="2 6"/>
<evidence type="ECO:0000313" key="10">
    <source>
        <dbReference type="EMBL" id="RZF23028.1"/>
    </source>
</evidence>
<comment type="subcellular location">
    <subcellularLocation>
        <location evidence="6 9">Cytoplasm</location>
    </subcellularLocation>
</comment>
<name>A0ABY0ILJ5_9BACT</name>
<keyword evidence="4 6" id="KW-0456">Lyase</keyword>
<dbReference type="CDD" id="cd00332">
    <property type="entry name" value="PAL-HAL"/>
    <property type="match status" value="1"/>
</dbReference>
<evidence type="ECO:0000256" key="2">
    <source>
        <dbReference type="ARBA" id="ARBA00012994"/>
    </source>
</evidence>
<dbReference type="InterPro" id="IPR008948">
    <property type="entry name" value="L-Aspartase-like"/>
</dbReference>
<dbReference type="NCBIfam" id="NF006871">
    <property type="entry name" value="PRK09367.1"/>
    <property type="match status" value="1"/>
</dbReference>
<accession>A0ABY0ILJ5</accession>
<organism evidence="10 11">
    <name type="scientific">Halobacteriovorax vibrionivorans</name>
    <dbReference type="NCBI Taxonomy" id="2152716"/>
    <lineage>
        <taxon>Bacteria</taxon>
        <taxon>Pseudomonadati</taxon>
        <taxon>Bdellovibrionota</taxon>
        <taxon>Bacteriovoracia</taxon>
        <taxon>Bacteriovoracales</taxon>
        <taxon>Halobacteriovoraceae</taxon>
        <taxon>Halobacteriovorax</taxon>
    </lineage>
</organism>
<evidence type="ECO:0000256" key="5">
    <source>
        <dbReference type="ARBA" id="ARBA00049269"/>
    </source>
</evidence>
<feature type="cross-link" description="5-imidazolinone (Ala-Gly)" evidence="6">
    <location>
        <begin position="146"/>
        <end position="148"/>
    </location>
</feature>
<dbReference type="Proteomes" id="UP000443582">
    <property type="component" value="Unassembled WGS sequence"/>
</dbReference>
<dbReference type="Gene3D" id="1.10.275.10">
    <property type="entry name" value="Fumarase/aspartase (N-terminal domain)"/>
    <property type="match status" value="1"/>
</dbReference>
<proteinExistence type="inferred from homology"/>
<comment type="caution">
    <text evidence="10">The sequence shown here is derived from an EMBL/GenBank/DDBJ whole genome shotgun (WGS) entry which is preliminary data.</text>
</comment>
<comment type="PTM">
    <text evidence="6">Contains an active site 4-methylidene-imidazol-5-one (MIO), which is formed autocatalytically by cyclization and dehydration of residues Ala-Ser-Gly.</text>
</comment>
<keyword evidence="3 6" id="KW-0369">Histidine metabolism</keyword>
<dbReference type="Gene3D" id="1.20.200.10">
    <property type="entry name" value="Fumarase/aspartase (Central domain)"/>
    <property type="match status" value="1"/>
</dbReference>
<dbReference type="RefSeq" id="WP_114705970.1">
    <property type="nucleotide sequence ID" value="NZ_QDKL01000001.1"/>
</dbReference>